<keyword evidence="10" id="KW-1185">Reference proteome</keyword>
<feature type="transmembrane region" description="Helical" evidence="7">
    <location>
        <begin position="184"/>
        <end position="206"/>
    </location>
</feature>
<dbReference type="Pfam" id="PF00528">
    <property type="entry name" value="BPD_transp_1"/>
    <property type="match status" value="1"/>
</dbReference>
<organism evidence="9 10">
    <name type="scientific">Tessaracoccus palaemonis</name>
    <dbReference type="NCBI Taxonomy" id="2829499"/>
    <lineage>
        <taxon>Bacteria</taxon>
        <taxon>Bacillati</taxon>
        <taxon>Actinomycetota</taxon>
        <taxon>Actinomycetes</taxon>
        <taxon>Propionibacteriales</taxon>
        <taxon>Propionibacteriaceae</taxon>
        <taxon>Tessaracoccus</taxon>
    </lineage>
</organism>
<keyword evidence="4 7" id="KW-1133">Transmembrane helix</keyword>
<evidence type="ECO:0000313" key="9">
    <source>
        <dbReference type="EMBL" id="QXT63577.1"/>
    </source>
</evidence>
<proteinExistence type="inferred from homology"/>
<evidence type="ECO:0000259" key="8">
    <source>
        <dbReference type="PROSITE" id="PS50928"/>
    </source>
</evidence>
<dbReference type="InterPro" id="IPR000515">
    <property type="entry name" value="MetI-like"/>
</dbReference>
<evidence type="ECO:0000256" key="2">
    <source>
        <dbReference type="ARBA" id="ARBA00022448"/>
    </source>
</evidence>
<evidence type="ECO:0000256" key="7">
    <source>
        <dbReference type="RuleBase" id="RU363032"/>
    </source>
</evidence>
<feature type="domain" description="ABC transmembrane type-1" evidence="8">
    <location>
        <begin position="63"/>
        <end position="252"/>
    </location>
</feature>
<dbReference type="CDD" id="cd06261">
    <property type="entry name" value="TM_PBP2"/>
    <property type="match status" value="1"/>
</dbReference>
<keyword evidence="5 7" id="KW-0472">Membrane</keyword>
<gene>
    <name evidence="9" type="ORF">KDB89_03630</name>
</gene>
<evidence type="ECO:0000256" key="4">
    <source>
        <dbReference type="ARBA" id="ARBA00022989"/>
    </source>
</evidence>
<evidence type="ECO:0000256" key="6">
    <source>
        <dbReference type="ARBA" id="ARBA00024202"/>
    </source>
</evidence>
<feature type="transmembrane region" description="Helical" evidence="7">
    <location>
        <begin position="226"/>
        <end position="251"/>
    </location>
</feature>
<dbReference type="PANTHER" id="PTHR43386:SF1">
    <property type="entry name" value="D,D-DIPEPTIDE TRANSPORT SYSTEM PERMEASE PROTEIN DDPC-RELATED"/>
    <property type="match status" value="1"/>
</dbReference>
<dbReference type="NCBIfam" id="NF045474">
    <property type="entry name" value="Opp2C"/>
    <property type="match status" value="1"/>
</dbReference>
<keyword evidence="2 7" id="KW-0813">Transport</keyword>
<reference evidence="9 10" key="1">
    <citation type="submission" date="2021-07" db="EMBL/GenBank/DDBJ databases">
        <title>complete genome sequencing of Tessaracoccus sp.J1M15.</title>
        <authorList>
            <person name="Bae J.-W."/>
            <person name="Kim D.-y."/>
        </authorList>
    </citation>
    <scope>NUCLEOTIDE SEQUENCE [LARGE SCALE GENOMIC DNA]</scope>
    <source>
        <strain evidence="9 10">J1M15</strain>
    </source>
</reference>
<evidence type="ECO:0000256" key="5">
    <source>
        <dbReference type="ARBA" id="ARBA00023136"/>
    </source>
</evidence>
<name>A0ABX8SJL4_9ACTN</name>
<evidence type="ECO:0000313" key="10">
    <source>
        <dbReference type="Proteomes" id="UP000824504"/>
    </source>
</evidence>
<feature type="transmembrane region" description="Helical" evidence="7">
    <location>
        <begin position="67"/>
        <end position="91"/>
    </location>
</feature>
<dbReference type="InterPro" id="IPR053385">
    <property type="entry name" value="ABC_transport_permease"/>
</dbReference>
<accession>A0ABX8SJL4</accession>
<dbReference type="InterPro" id="IPR050366">
    <property type="entry name" value="BP-dependent_transpt_permease"/>
</dbReference>
<dbReference type="EMBL" id="CP079216">
    <property type="protein sequence ID" value="QXT63577.1"/>
    <property type="molecule type" value="Genomic_DNA"/>
</dbReference>
<dbReference type="PANTHER" id="PTHR43386">
    <property type="entry name" value="OLIGOPEPTIDE TRANSPORT SYSTEM PERMEASE PROTEIN APPC"/>
    <property type="match status" value="1"/>
</dbReference>
<feature type="transmembrane region" description="Helical" evidence="7">
    <location>
        <begin position="112"/>
        <end position="136"/>
    </location>
</feature>
<dbReference type="Pfam" id="PF12911">
    <property type="entry name" value="OppC_N"/>
    <property type="match status" value="1"/>
</dbReference>
<comment type="similarity">
    <text evidence="6">Belongs to the binding-protein-dependent transport system permease family. OppBC subfamily.</text>
</comment>
<keyword evidence="3 7" id="KW-0812">Transmembrane</keyword>
<dbReference type="Proteomes" id="UP000824504">
    <property type="component" value="Chromosome"/>
</dbReference>
<protein>
    <submittedName>
        <fullName evidence="9">ABC transporter permease</fullName>
    </submittedName>
</protein>
<comment type="subcellular location">
    <subcellularLocation>
        <location evidence="1 7">Cell membrane</location>
        <topology evidence="1 7">Multi-pass membrane protein</topology>
    </subcellularLocation>
</comment>
<evidence type="ECO:0000256" key="1">
    <source>
        <dbReference type="ARBA" id="ARBA00004651"/>
    </source>
</evidence>
<dbReference type="PROSITE" id="PS50928">
    <property type="entry name" value="ABC_TM1"/>
    <property type="match status" value="1"/>
</dbReference>
<evidence type="ECO:0000256" key="3">
    <source>
        <dbReference type="ARBA" id="ARBA00022692"/>
    </source>
</evidence>
<dbReference type="InterPro" id="IPR025966">
    <property type="entry name" value="OppC_N"/>
</dbReference>
<dbReference type="RefSeq" id="WP_219083505.1">
    <property type="nucleotide sequence ID" value="NZ_CP079216.1"/>
</dbReference>
<sequence>MKQRILIAIVVVLLVLLAFGPLIAPHDPNLVDLTARLQPPGWEHWFGTDQLGRDVFSRILTGGQTTVGLTVLALAISVVIGVPIGLIAGFRGGRLDWALMRVVDAFMALPEYIVAMIIAGILGAGFGNLVLAIVIVKWVGYARLTRSVVMQEKAKDYLQVSTISGASTFSILRRHMMPHVIGPVLALATLDIGKVILLVASLSYLGLGVQPPAPEWGSMLNEAQTYFVTAPYLMIIPGCAILIVVVAANWLGDQLQQRYATGGARKEDVDVAA</sequence>